<name>A0A7X1IZW6_9ACTN</name>
<protein>
    <submittedName>
        <fullName evidence="1">NmrA family NAD(P)-binding protein</fullName>
    </submittedName>
</protein>
<dbReference type="PANTHER" id="PTHR47129">
    <property type="entry name" value="QUINONE OXIDOREDUCTASE 2"/>
    <property type="match status" value="1"/>
</dbReference>
<organism evidence="1 2">
    <name type="scientific">Streptomyces cupreus</name>
    <dbReference type="NCBI Taxonomy" id="2759956"/>
    <lineage>
        <taxon>Bacteria</taxon>
        <taxon>Bacillati</taxon>
        <taxon>Actinomycetota</taxon>
        <taxon>Actinomycetes</taxon>
        <taxon>Kitasatosporales</taxon>
        <taxon>Streptomycetaceae</taxon>
        <taxon>Streptomyces</taxon>
    </lineage>
</organism>
<dbReference type="Gene3D" id="3.90.25.10">
    <property type="entry name" value="UDP-galactose 4-epimerase, domain 1"/>
    <property type="match status" value="1"/>
</dbReference>
<dbReference type="AlphaFoldDB" id="A0A7X1IZW6"/>
<dbReference type="RefSeq" id="WP_186281503.1">
    <property type="nucleotide sequence ID" value="NZ_JACMSF010000006.1"/>
</dbReference>
<dbReference type="EMBL" id="JACMSF010000006">
    <property type="protein sequence ID" value="MBC2901648.1"/>
    <property type="molecule type" value="Genomic_DNA"/>
</dbReference>
<sequence>MILVTGVSGGLGRLVLQGLTALDGLDVVPGTRGGDGGTARRIDFDDPASLAEGFAGVDVLVMISAGYAEDDVVLARHGAVADAAAAAGVRQVIYTSLAGSGERTTLALPHRWTEHRLAQGPFDATILRNGLYAELLGGLSAADAVPAAESGVFSAALGTGRMSVVAREDLADITVRVAAEADRALAAGGRSRHAGRTYELEGVTALGGEDIADLLTKRYGRPVTYRPSSLAEARAGLAGHGFEAYQITHTLSLFSNMGAGFLQARSSDLTELLQAPPRPVHDLVAASATAGG</sequence>
<dbReference type="InterPro" id="IPR036291">
    <property type="entry name" value="NAD(P)-bd_dom_sf"/>
</dbReference>
<reference evidence="1 2" key="1">
    <citation type="submission" date="2020-08" db="EMBL/GenBank/DDBJ databases">
        <title>Streptomyces sp. PSKA01 genome sequencing and assembly.</title>
        <authorList>
            <person name="Mandal S."/>
            <person name="Maiti P.K."/>
            <person name="Das P."/>
        </authorList>
    </citation>
    <scope>NUCLEOTIDE SEQUENCE [LARGE SCALE GENOMIC DNA]</scope>
    <source>
        <strain evidence="1 2">PSKA01</strain>
    </source>
</reference>
<gene>
    <name evidence="1" type="ORF">H4N64_08540</name>
</gene>
<evidence type="ECO:0000313" key="1">
    <source>
        <dbReference type="EMBL" id="MBC2901648.1"/>
    </source>
</evidence>
<dbReference type="InterPro" id="IPR052718">
    <property type="entry name" value="NmrA-type_oxidoreductase"/>
</dbReference>
<dbReference type="Proteomes" id="UP000584670">
    <property type="component" value="Unassembled WGS sequence"/>
</dbReference>
<accession>A0A7X1IZW6</accession>
<dbReference type="PANTHER" id="PTHR47129:SF1">
    <property type="entry name" value="NMRA-LIKE DOMAIN-CONTAINING PROTEIN"/>
    <property type="match status" value="1"/>
</dbReference>
<keyword evidence="2" id="KW-1185">Reference proteome</keyword>
<evidence type="ECO:0000313" key="2">
    <source>
        <dbReference type="Proteomes" id="UP000584670"/>
    </source>
</evidence>
<comment type="caution">
    <text evidence="1">The sequence shown here is derived from an EMBL/GenBank/DDBJ whole genome shotgun (WGS) entry which is preliminary data.</text>
</comment>
<proteinExistence type="predicted"/>
<dbReference type="Gene3D" id="3.40.50.720">
    <property type="entry name" value="NAD(P)-binding Rossmann-like Domain"/>
    <property type="match status" value="1"/>
</dbReference>
<dbReference type="SUPFAM" id="SSF51735">
    <property type="entry name" value="NAD(P)-binding Rossmann-fold domains"/>
    <property type="match status" value="1"/>
</dbReference>